<sequence>MQMIKYTHACVRLEDGDRKLVIDPGLWSEVESLAGVTDVLITHEHYDHVDSEKLADAKSENPDLRVHVPPSVAQQLAGLGDSVITVNVGDTFTAGGFEVRVVGGDHAEIYEGLPGIANVGYIVEGNVYHPGDSLFRPDAAVETLLLPASAPWLKLAEALDFVRDVKPQRAFPIHDALLSEIGQSAFDNWANLRGGTTYNRLQIGEPVSF</sequence>
<dbReference type="InterPro" id="IPR036866">
    <property type="entry name" value="RibonucZ/Hydroxyglut_hydro"/>
</dbReference>
<dbReference type="SMART" id="SM00849">
    <property type="entry name" value="Lactamase_B"/>
    <property type="match status" value="1"/>
</dbReference>
<feature type="domain" description="Metallo-beta-lactamase" evidence="1">
    <location>
        <begin position="7"/>
        <end position="174"/>
    </location>
</feature>
<dbReference type="PANTHER" id="PTHR43546:SF3">
    <property type="entry name" value="UPF0173 METAL-DEPENDENT HYDROLASE MJ1163"/>
    <property type="match status" value="1"/>
</dbReference>
<dbReference type="Proteomes" id="UP000642748">
    <property type="component" value="Unassembled WGS sequence"/>
</dbReference>
<evidence type="ECO:0000313" key="3">
    <source>
        <dbReference type="Proteomes" id="UP000642748"/>
    </source>
</evidence>
<protein>
    <submittedName>
        <fullName evidence="2">MBL fold metallo-hydrolase</fullName>
    </submittedName>
</protein>
<dbReference type="InterPro" id="IPR050114">
    <property type="entry name" value="UPF0173_UPF0282_UlaG_hydrolase"/>
</dbReference>
<comment type="caution">
    <text evidence="2">The sequence shown here is derived from an EMBL/GenBank/DDBJ whole genome shotgun (WGS) entry which is preliminary data.</text>
</comment>
<dbReference type="PANTHER" id="PTHR43546">
    <property type="entry name" value="UPF0173 METAL-DEPENDENT HYDROLASE MJ1163-RELATED"/>
    <property type="match status" value="1"/>
</dbReference>
<proteinExistence type="predicted"/>
<evidence type="ECO:0000313" key="2">
    <source>
        <dbReference type="EMBL" id="GIH16497.1"/>
    </source>
</evidence>
<accession>A0A8J3VRT4</accession>
<dbReference type="SUPFAM" id="SSF56281">
    <property type="entry name" value="Metallo-hydrolase/oxidoreductase"/>
    <property type="match status" value="1"/>
</dbReference>
<dbReference type="RefSeq" id="WP_239133839.1">
    <property type="nucleotide sequence ID" value="NZ_BONZ01000043.1"/>
</dbReference>
<keyword evidence="3" id="KW-1185">Reference proteome</keyword>
<organism evidence="2 3">
    <name type="scientific">Rugosimonospora africana</name>
    <dbReference type="NCBI Taxonomy" id="556532"/>
    <lineage>
        <taxon>Bacteria</taxon>
        <taxon>Bacillati</taxon>
        <taxon>Actinomycetota</taxon>
        <taxon>Actinomycetes</taxon>
        <taxon>Micromonosporales</taxon>
        <taxon>Micromonosporaceae</taxon>
        <taxon>Rugosimonospora</taxon>
    </lineage>
</organism>
<reference evidence="2" key="1">
    <citation type="submission" date="2021-01" db="EMBL/GenBank/DDBJ databases">
        <title>Whole genome shotgun sequence of Rugosimonospora africana NBRC 104875.</title>
        <authorList>
            <person name="Komaki H."/>
            <person name="Tamura T."/>
        </authorList>
    </citation>
    <scope>NUCLEOTIDE SEQUENCE</scope>
    <source>
        <strain evidence="2">NBRC 104875</strain>
    </source>
</reference>
<dbReference type="Gene3D" id="3.60.15.10">
    <property type="entry name" value="Ribonuclease Z/Hydroxyacylglutathione hydrolase-like"/>
    <property type="match status" value="1"/>
</dbReference>
<dbReference type="AlphaFoldDB" id="A0A8J3VRT4"/>
<dbReference type="InterPro" id="IPR001279">
    <property type="entry name" value="Metallo-B-lactamas"/>
</dbReference>
<evidence type="ECO:0000259" key="1">
    <source>
        <dbReference type="SMART" id="SM00849"/>
    </source>
</evidence>
<dbReference type="Pfam" id="PF13483">
    <property type="entry name" value="Lactamase_B_3"/>
    <property type="match status" value="1"/>
</dbReference>
<name>A0A8J3VRT4_9ACTN</name>
<dbReference type="EMBL" id="BONZ01000043">
    <property type="protein sequence ID" value="GIH16497.1"/>
    <property type="molecule type" value="Genomic_DNA"/>
</dbReference>
<gene>
    <name evidence="2" type="ORF">Raf01_46690</name>
</gene>